<feature type="compositionally biased region" description="Basic and acidic residues" evidence="1">
    <location>
        <begin position="43"/>
        <end position="54"/>
    </location>
</feature>
<gene>
    <name evidence="2" type="ORF">H7K45_21980</name>
</gene>
<proteinExistence type="predicted"/>
<dbReference type="AlphaFoldDB" id="A0A9X2Z583"/>
<comment type="caution">
    <text evidence="2">The sequence shown here is derived from an EMBL/GenBank/DDBJ whole genome shotgun (WGS) entry which is preliminary data.</text>
</comment>
<evidence type="ECO:0000256" key="1">
    <source>
        <dbReference type="SAM" id="MobiDB-lite"/>
    </source>
</evidence>
<protein>
    <submittedName>
        <fullName evidence="2">Uncharacterized protein</fullName>
    </submittedName>
</protein>
<feature type="compositionally biased region" description="Low complexity" evidence="1">
    <location>
        <begin position="31"/>
        <end position="41"/>
    </location>
</feature>
<dbReference type="EMBL" id="JACKVK010000011">
    <property type="protein sequence ID" value="MCV7423224.1"/>
    <property type="molecule type" value="Genomic_DNA"/>
</dbReference>
<feature type="compositionally biased region" description="Polar residues" evidence="1">
    <location>
        <begin position="56"/>
        <end position="65"/>
    </location>
</feature>
<reference evidence="2" key="1">
    <citation type="submission" date="2020-07" db="EMBL/GenBank/DDBJ databases">
        <authorList>
            <person name="Pettersson B.M.F."/>
            <person name="Behra P.R.K."/>
            <person name="Ramesh M."/>
            <person name="Das S."/>
            <person name="Dasgupta S."/>
            <person name="Kirsebom L.A."/>
        </authorList>
    </citation>
    <scope>NUCLEOTIDE SEQUENCE</scope>
    <source>
        <strain evidence="2">DSM 44838</strain>
    </source>
</reference>
<reference evidence="2" key="2">
    <citation type="journal article" date="2022" name="BMC Genomics">
        <title>Comparative genome analysis of mycobacteria focusing on tRNA and non-coding RNA.</title>
        <authorList>
            <person name="Behra P.R.K."/>
            <person name="Pettersson B.M.F."/>
            <person name="Ramesh M."/>
            <person name="Das S."/>
            <person name="Dasgupta S."/>
            <person name="Kirsebom L.A."/>
        </authorList>
    </citation>
    <scope>NUCLEOTIDE SEQUENCE</scope>
    <source>
        <strain evidence="2">DSM 44838</strain>
    </source>
</reference>
<evidence type="ECO:0000313" key="2">
    <source>
        <dbReference type="EMBL" id="MCV7423224.1"/>
    </source>
</evidence>
<evidence type="ECO:0000313" key="3">
    <source>
        <dbReference type="Proteomes" id="UP001141629"/>
    </source>
</evidence>
<name>A0A9X2Z583_9MYCO</name>
<accession>A0A9X2Z583</accession>
<dbReference type="RefSeq" id="WP_263998109.1">
    <property type="nucleotide sequence ID" value="NZ_JACKVK010000011.1"/>
</dbReference>
<organism evidence="2 3">
    <name type="scientific">Mycobacterium yunnanensis</name>
    <dbReference type="NCBI Taxonomy" id="368477"/>
    <lineage>
        <taxon>Bacteria</taxon>
        <taxon>Bacillati</taxon>
        <taxon>Actinomycetota</taxon>
        <taxon>Actinomycetes</taxon>
        <taxon>Mycobacteriales</taxon>
        <taxon>Mycobacteriaceae</taxon>
        <taxon>Mycobacterium</taxon>
    </lineage>
</organism>
<feature type="region of interest" description="Disordered" evidence="1">
    <location>
        <begin position="31"/>
        <end position="79"/>
    </location>
</feature>
<sequence>MGIRFTTRDRTRRETTVIDAELRLIAALRRSARARGGPLPANDRIDDLLDERLSPVDSQMRTGDSSPRHSRTTARSALG</sequence>
<keyword evidence="3" id="KW-1185">Reference proteome</keyword>
<dbReference type="Proteomes" id="UP001141629">
    <property type="component" value="Unassembled WGS sequence"/>
</dbReference>